<sequence length="107" mass="10917">MPSELEKGRGGLSSSPMMKLVPELFCKKASVKVPVSKAGRKGQAAGSCGRQTAVQVQSPGSQPNVAGPGHAGSEGPAAPTPQDPRPASEDTGTVLEPGDACVFEYKR</sequence>
<proteinExistence type="predicted"/>
<name>A0AC59Z3K9_RANTA</name>
<accession>A0AC59Z3K9</accession>
<dbReference type="EMBL" id="OX596107">
    <property type="protein sequence ID" value="CAN0205298.1"/>
    <property type="molecule type" value="Genomic_DNA"/>
</dbReference>
<reference evidence="1" key="1">
    <citation type="submission" date="2023-05" db="EMBL/GenBank/DDBJ databases">
        <authorList>
            <consortium name="ELIXIR-Norway"/>
        </authorList>
    </citation>
    <scope>NUCLEOTIDE SEQUENCE</scope>
</reference>
<dbReference type="Proteomes" id="UP001162501">
    <property type="component" value="Chromosome 23"/>
</dbReference>
<organism evidence="1 2">
    <name type="scientific">Rangifer tarandus platyrhynchus</name>
    <name type="common">Svalbard reindeer</name>
    <dbReference type="NCBI Taxonomy" id="3082113"/>
    <lineage>
        <taxon>Eukaryota</taxon>
        <taxon>Metazoa</taxon>
        <taxon>Chordata</taxon>
        <taxon>Craniata</taxon>
        <taxon>Vertebrata</taxon>
        <taxon>Euteleostomi</taxon>
        <taxon>Mammalia</taxon>
        <taxon>Eutheria</taxon>
        <taxon>Laurasiatheria</taxon>
        <taxon>Artiodactyla</taxon>
        <taxon>Ruminantia</taxon>
        <taxon>Pecora</taxon>
        <taxon>Cervidae</taxon>
        <taxon>Odocoileinae</taxon>
        <taxon>Rangifer</taxon>
    </lineage>
</organism>
<evidence type="ECO:0000313" key="1">
    <source>
        <dbReference type="EMBL" id="CAN0205298.1"/>
    </source>
</evidence>
<evidence type="ECO:0000313" key="2">
    <source>
        <dbReference type="Proteomes" id="UP001162501"/>
    </source>
</evidence>
<gene>
    <name evidence="1" type="ORF">MRATA1EN22A_LOCUS13633</name>
</gene>
<reference evidence="1" key="2">
    <citation type="submission" date="2025-03" db="EMBL/GenBank/DDBJ databases">
        <authorList>
            <consortium name="ELIXIR-Norway"/>
            <consortium name="Elixir Norway"/>
        </authorList>
    </citation>
    <scope>NUCLEOTIDE SEQUENCE</scope>
</reference>
<protein>
    <submittedName>
        <fullName evidence="1">Uncharacterized protein</fullName>
    </submittedName>
</protein>